<dbReference type="KEGG" id="tng:GSTEN00037295G001"/>
<proteinExistence type="predicted"/>
<evidence type="ECO:0000313" key="2">
    <source>
        <dbReference type="EMBL" id="CAG13548.1"/>
    </source>
</evidence>
<accession>Q4RDI4</accession>
<sequence length="25" mass="2865">EGKCGGEGHIETKHTAHKQHSWRNH</sequence>
<reference evidence="2" key="1">
    <citation type="journal article" date="2004" name="Nature">
        <title>Genome duplication in the teleost fish Tetraodon nigroviridis reveals the early vertebrate proto-karyotype.</title>
        <authorList>
            <person name="Jaillon O."/>
            <person name="Aury J.-M."/>
            <person name="Brunet F."/>
            <person name="Petit J.-L."/>
            <person name="Stange-Thomann N."/>
            <person name="Mauceli E."/>
            <person name="Bouneau L."/>
            <person name="Fischer C."/>
            <person name="Ozouf-Costaz C."/>
            <person name="Bernot A."/>
            <person name="Nicaud S."/>
            <person name="Jaffe D."/>
            <person name="Fisher S."/>
            <person name="Lutfalla G."/>
            <person name="Dossat C."/>
            <person name="Segurens B."/>
            <person name="Dasilva C."/>
            <person name="Salanoubat M."/>
            <person name="Levy M."/>
            <person name="Boudet N."/>
            <person name="Castellano S."/>
            <person name="Anthouard V."/>
            <person name="Jubin C."/>
            <person name="Castelli V."/>
            <person name="Katinka M."/>
            <person name="Vacherie B."/>
            <person name="Biemont C."/>
            <person name="Skalli Z."/>
            <person name="Cattolico L."/>
            <person name="Poulain J."/>
            <person name="De Berardinis V."/>
            <person name="Cruaud C."/>
            <person name="Duprat S."/>
            <person name="Brottier P."/>
            <person name="Coutanceau J.-P."/>
            <person name="Gouzy J."/>
            <person name="Parra G."/>
            <person name="Lardier G."/>
            <person name="Chapple C."/>
            <person name="McKernan K.J."/>
            <person name="McEwan P."/>
            <person name="Bosak S."/>
            <person name="Kellis M."/>
            <person name="Volff J.-N."/>
            <person name="Guigo R."/>
            <person name="Zody M.C."/>
            <person name="Mesirov J."/>
            <person name="Lindblad-Toh K."/>
            <person name="Birren B."/>
            <person name="Nusbaum C."/>
            <person name="Kahn D."/>
            <person name="Robinson-Rechavi M."/>
            <person name="Laudet V."/>
            <person name="Schachter V."/>
            <person name="Quetier F."/>
            <person name="Saurin W."/>
            <person name="Scarpelli C."/>
            <person name="Wincker P."/>
            <person name="Lander E.S."/>
            <person name="Weissenbach J."/>
            <person name="Roest Crollius H."/>
        </authorList>
    </citation>
    <scope>NUCLEOTIDE SEQUENCE [LARGE SCALE GENOMIC DNA]</scope>
</reference>
<organism evidence="2">
    <name type="scientific">Tetraodon nigroviridis</name>
    <name type="common">Spotted green pufferfish</name>
    <name type="synonym">Chelonodon nigroviridis</name>
    <dbReference type="NCBI Taxonomy" id="99883"/>
    <lineage>
        <taxon>Eukaryota</taxon>
        <taxon>Metazoa</taxon>
        <taxon>Chordata</taxon>
        <taxon>Craniata</taxon>
        <taxon>Vertebrata</taxon>
        <taxon>Euteleostomi</taxon>
        <taxon>Actinopterygii</taxon>
        <taxon>Neopterygii</taxon>
        <taxon>Teleostei</taxon>
        <taxon>Neoteleostei</taxon>
        <taxon>Acanthomorphata</taxon>
        <taxon>Eupercaria</taxon>
        <taxon>Tetraodontiformes</taxon>
        <taxon>Tetradontoidea</taxon>
        <taxon>Tetraodontidae</taxon>
        <taxon>Tetraodon</taxon>
    </lineage>
</organism>
<dbReference type="AlphaFoldDB" id="Q4RDI4"/>
<reference evidence="2" key="2">
    <citation type="submission" date="2004-02" db="EMBL/GenBank/DDBJ databases">
        <authorList>
            <consortium name="Genoscope"/>
            <consortium name="Whitehead Institute Centre for Genome Research"/>
        </authorList>
    </citation>
    <scope>NUCLEOTIDE SEQUENCE</scope>
</reference>
<feature type="non-terminal residue" evidence="2">
    <location>
        <position position="1"/>
    </location>
</feature>
<name>Q4RDI4_TETNG</name>
<gene>
    <name evidence="2" type="ORF">GSTENG00037295001</name>
</gene>
<feature type="compositionally biased region" description="Basic and acidic residues" evidence="1">
    <location>
        <begin position="1"/>
        <end position="14"/>
    </location>
</feature>
<evidence type="ECO:0000256" key="1">
    <source>
        <dbReference type="SAM" id="MobiDB-lite"/>
    </source>
</evidence>
<feature type="region of interest" description="Disordered" evidence="1">
    <location>
        <begin position="1"/>
        <end position="25"/>
    </location>
</feature>
<dbReference type="EMBL" id="CAAE01016391">
    <property type="protein sequence ID" value="CAG13548.1"/>
    <property type="molecule type" value="Genomic_DNA"/>
</dbReference>
<protein>
    <submittedName>
        <fullName evidence="2">Chromosome undetermined SCAF16391, whole genome shotgun sequence</fullName>
    </submittedName>
</protein>
<feature type="compositionally biased region" description="Basic residues" evidence="1">
    <location>
        <begin position="15"/>
        <end position="25"/>
    </location>
</feature>